<dbReference type="GO" id="GO:0005739">
    <property type="term" value="C:mitochondrion"/>
    <property type="evidence" value="ECO:0007669"/>
    <property type="project" value="TreeGrafter"/>
</dbReference>
<name>A0A915EAW9_9BILA</name>
<keyword evidence="1" id="KW-1185">Reference proteome</keyword>
<dbReference type="Proteomes" id="UP000887574">
    <property type="component" value="Unplaced"/>
</dbReference>
<dbReference type="PANTHER" id="PTHR42808:SF3">
    <property type="entry name" value="HYDROXYSTEROID DEHYDROGENASE-LIKE PROTEIN 2"/>
    <property type="match status" value="1"/>
</dbReference>
<organism evidence="1 2">
    <name type="scientific">Ditylenchus dipsaci</name>
    <dbReference type="NCBI Taxonomy" id="166011"/>
    <lineage>
        <taxon>Eukaryota</taxon>
        <taxon>Metazoa</taxon>
        <taxon>Ecdysozoa</taxon>
        <taxon>Nematoda</taxon>
        <taxon>Chromadorea</taxon>
        <taxon>Rhabditida</taxon>
        <taxon>Tylenchina</taxon>
        <taxon>Tylenchomorpha</taxon>
        <taxon>Sphaerularioidea</taxon>
        <taxon>Anguinidae</taxon>
        <taxon>Anguininae</taxon>
        <taxon>Ditylenchus</taxon>
    </lineage>
</organism>
<dbReference type="PANTHER" id="PTHR42808">
    <property type="entry name" value="HYDROXYSTEROID DEHYDROGENASE-LIKE PROTEIN 2"/>
    <property type="match status" value="1"/>
</dbReference>
<accession>A0A915EAW9</accession>
<dbReference type="InterPro" id="IPR051935">
    <property type="entry name" value="HSDL2"/>
</dbReference>
<dbReference type="WBParaSite" id="jg4407">
    <property type="protein sequence ID" value="jg4407"/>
    <property type="gene ID" value="jg4407"/>
</dbReference>
<proteinExistence type="predicted"/>
<reference evidence="2" key="1">
    <citation type="submission" date="2022-11" db="UniProtKB">
        <authorList>
            <consortium name="WormBaseParasite"/>
        </authorList>
    </citation>
    <scope>IDENTIFICATION</scope>
</reference>
<dbReference type="Gene3D" id="3.40.50.720">
    <property type="entry name" value="NAD(P)-binding Rossmann-like Domain"/>
    <property type="match status" value="1"/>
</dbReference>
<sequence>MRIEDLEHEFSVKILVLTICRSVLESSIFTADDQRWKIQAQDCGDLGCFQRHCKEIALKLAKDGANIVICAKTTTPHEKLPGTIYTAAEEIEKVCGHALPAWLTFVKSNPLARLLSGSQEIWWH</sequence>
<evidence type="ECO:0000313" key="1">
    <source>
        <dbReference type="Proteomes" id="UP000887574"/>
    </source>
</evidence>
<protein>
    <submittedName>
        <fullName evidence="2">Uncharacterized protein</fullName>
    </submittedName>
</protein>
<dbReference type="AlphaFoldDB" id="A0A915EAW9"/>
<evidence type="ECO:0000313" key="2">
    <source>
        <dbReference type="WBParaSite" id="jg4407"/>
    </source>
</evidence>